<keyword evidence="1" id="KW-0472">Membrane</keyword>
<reference evidence="2 3" key="1">
    <citation type="submission" date="2018-05" db="EMBL/GenBank/DDBJ databases">
        <authorList>
            <consortium name="IHU Genomes"/>
        </authorList>
    </citation>
    <scope>NUCLEOTIDE SEQUENCE [LARGE SCALE GENOMIC DNA]</scope>
    <source>
        <strain evidence="2 3">P7336</strain>
    </source>
</reference>
<dbReference type="RefSeq" id="WP_181786518.1">
    <property type="nucleotide sequence ID" value="NZ_UEGW01000001.1"/>
</dbReference>
<organism evidence="2 3">
    <name type="scientific">Mycobacterium shimoidei</name>
    <dbReference type="NCBI Taxonomy" id="29313"/>
    <lineage>
        <taxon>Bacteria</taxon>
        <taxon>Bacillati</taxon>
        <taxon>Actinomycetota</taxon>
        <taxon>Actinomycetes</taxon>
        <taxon>Mycobacteriales</taxon>
        <taxon>Mycobacteriaceae</taxon>
        <taxon>Mycobacterium</taxon>
    </lineage>
</organism>
<dbReference type="Proteomes" id="UP000252015">
    <property type="component" value="Unassembled WGS sequence"/>
</dbReference>
<evidence type="ECO:0000313" key="3">
    <source>
        <dbReference type="Proteomes" id="UP000252015"/>
    </source>
</evidence>
<keyword evidence="1" id="KW-1133">Transmembrane helix</keyword>
<dbReference type="STRING" id="29313.BHQ16_15405"/>
<evidence type="ECO:0008006" key="4">
    <source>
        <dbReference type="Google" id="ProtNLM"/>
    </source>
</evidence>
<feature type="transmembrane region" description="Helical" evidence="1">
    <location>
        <begin position="54"/>
        <end position="73"/>
    </location>
</feature>
<dbReference type="EMBL" id="UEGW01000001">
    <property type="protein sequence ID" value="SRX92238.1"/>
    <property type="molecule type" value="Genomic_DNA"/>
</dbReference>
<dbReference type="AlphaFoldDB" id="A0A375YTQ2"/>
<protein>
    <recommendedName>
        <fullName evidence="4">Transmembrane protein</fullName>
    </recommendedName>
</protein>
<sequence length="82" mass="8574">MRPGRRAIIELLSACAAAAAGVLAAAQVRSVEFIEPVLDGQPVTTSVAYDPPMLLLTLLLAAATGVLVVVGLADLRRSRYSR</sequence>
<keyword evidence="1" id="KW-0812">Transmembrane</keyword>
<accession>A0A375YTQ2</accession>
<keyword evidence="3" id="KW-1185">Reference proteome</keyword>
<proteinExistence type="predicted"/>
<gene>
    <name evidence="2" type="ORF">MSP7336_00463</name>
</gene>
<evidence type="ECO:0000256" key="1">
    <source>
        <dbReference type="SAM" id="Phobius"/>
    </source>
</evidence>
<name>A0A375YTQ2_MYCSH</name>
<evidence type="ECO:0000313" key="2">
    <source>
        <dbReference type="EMBL" id="SRX92238.1"/>
    </source>
</evidence>